<protein>
    <recommendedName>
        <fullName evidence="1">Transposase DDE domain-containing protein</fullName>
    </recommendedName>
</protein>
<evidence type="ECO:0000259" key="1">
    <source>
        <dbReference type="Pfam" id="PF13701"/>
    </source>
</evidence>
<accession>X0WDP3</accession>
<reference evidence="2" key="1">
    <citation type="journal article" date="2014" name="Front. Microbiol.">
        <title>High frequency of phylogenetically diverse reductive dehalogenase-homologous genes in deep subseafloor sedimentary metagenomes.</title>
        <authorList>
            <person name="Kawai M."/>
            <person name="Futagami T."/>
            <person name="Toyoda A."/>
            <person name="Takaki Y."/>
            <person name="Nishi S."/>
            <person name="Hori S."/>
            <person name="Arai W."/>
            <person name="Tsubouchi T."/>
            <person name="Morono Y."/>
            <person name="Uchiyama I."/>
            <person name="Ito T."/>
            <person name="Fujiyama A."/>
            <person name="Inagaki F."/>
            <person name="Takami H."/>
        </authorList>
    </citation>
    <scope>NUCLEOTIDE SEQUENCE</scope>
    <source>
        <strain evidence="2">Expedition CK06-06</strain>
    </source>
</reference>
<gene>
    <name evidence="2" type="ORF">S01H1_60525</name>
</gene>
<evidence type="ECO:0000313" key="2">
    <source>
        <dbReference type="EMBL" id="GAG21312.1"/>
    </source>
</evidence>
<dbReference type="AlphaFoldDB" id="X0WDP3"/>
<sequence>MKADGTQKSFGFHPLFRRDVAARFDRGQITSDAGGLLLRDIEQATGVLSQFSRCFADHRDPELIEHSVYQLVSQRVYGLALGYEDLNDHDQRRHDPLLAVLVGKRDPTGQDRVGKRDQG</sequence>
<feature type="non-terminal residue" evidence="2">
    <location>
        <position position="119"/>
    </location>
</feature>
<dbReference type="Pfam" id="PF13701">
    <property type="entry name" value="DDE_Tnp_1_4"/>
    <property type="match status" value="1"/>
</dbReference>
<comment type="caution">
    <text evidence="2">The sequence shown here is derived from an EMBL/GenBank/DDBJ whole genome shotgun (WGS) entry which is preliminary data.</text>
</comment>
<dbReference type="EMBL" id="BARS01039646">
    <property type="protein sequence ID" value="GAG21312.1"/>
    <property type="molecule type" value="Genomic_DNA"/>
</dbReference>
<proteinExistence type="predicted"/>
<name>X0WDP3_9ZZZZ</name>
<dbReference type="InterPro" id="IPR025668">
    <property type="entry name" value="Tnp_DDE_dom"/>
</dbReference>
<feature type="domain" description="Transposase DDE" evidence="1">
    <location>
        <begin position="12"/>
        <end position="107"/>
    </location>
</feature>
<organism evidence="2">
    <name type="scientific">marine sediment metagenome</name>
    <dbReference type="NCBI Taxonomy" id="412755"/>
    <lineage>
        <taxon>unclassified sequences</taxon>
        <taxon>metagenomes</taxon>
        <taxon>ecological metagenomes</taxon>
    </lineage>
</organism>